<keyword evidence="7 8" id="KW-0472">Membrane</keyword>
<feature type="transmembrane region" description="Helical" evidence="8">
    <location>
        <begin position="81"/>
        <end position="106"/>
    </location>
</feature>
<proteinExistence type="predicted"/>
<evidence type="ECO:0000256" key="8">
    <source>
        <dbReference type="SAM" id="Phobius"/>
    </source>
</evidence>
<evidence type="ECO:0000256" key="2">
    <source>
        <dbReference type="ARBA" id="ARBA00022475"/>
    </source>
</evidence>
<feature type="transmembrane region" description="Helical" evidence="8">
    <location>
        <begin position="113"/>
        <end position="139"/>
    </location>
</feature>
<evidence type="ECO:0000256" key="6">
    <source>
        <dbReference type="ARBA" id="ARBA00022989"/>
    </source>
</evidence>
<keyword evidence="3" id="KW-0645">Protease</keyword>
<feature type="transmembrane region" description="Helical" evidence="8">
    <location>
        <begin position="151"/>
        <end position="169"/>
    </location>
</feature>
<keyword evidence="10" id="KW-1185">Reference proteome</keyword>
<organism evidence="9 10">
    <name type="scientific">Sungkyunkwania multivorans</name>
    <dbReference type="NCBI Taxonomy" id="1173618"/>
    <lineage>
        <taxon>Bacteria</taxon>
        <taxon>Pseudomonadati</taxon>
        <taxon>Bacteroidota</taxon>
        <taxon>Flavobacteriia</taxon>
        <taxon>Flavobacteriales</taxon>
        <taxon>Flavobacteriaceae</taxon>
        <taxon>Sungkyunkwania</taxon>
    </lineage>
</organism>
<evidence type="ECO:0000256" key="3">
    <source>
        <dbReference type="ARBA" id="ARBA00022670"/>
    </source>
</evidence>
<comment type="subcellular location">
    <subcellularLocation>
        <location evidence="1">Cell membrane</location>
        <topology evidence="1">Multi-pass membrane protein</topology>
    </subcellularLocation>
</comment>
<keyword evidence="2" id="KW-1003">Cell membrane</keyword>
<keyword evidence="6 8" id="KW-1133">Transmembrane helix</keyword>
<keyword evidence="5" id="KW-0378">Hydrolase</keyword>
<accession>A0ABW3D3U6</accession>
<protein>
    <submittedName>
        <fullName evidence="9">Exosortase family protein XrtF</fullName>
    </submittedName>
</protein>
<reference evidence="10" key="1">
    <citation type="journal article" date="2019" name="Int. J. Syst. Evol. Microbiol.">
        <title>The Global Catalogue of Microorganisms (GCM) 10K type strain sequencing project: providing services to taxonomists for standard genome sequencing and annotation.</title>
        <authorList>
            <consortium name="The Broad Institute Genomics Platform"/>
            <consortium name="The Broad Institute Genome Sequencing Center for Infectious Disease"/>
            <person name="Wu L."/>
            <person name="Ma J."/>
        </authorList>
    </citation>
    <scope>NUCLEOTIDE SEQUENCE [LARGE SCALE GENOMIC DNA]</scope>
    <source>
        <strain evidence="10">CCUG 62952</strain>
    </source>
</reference>
<keyword evidence="4 8" id="KW-0812">Transmembrane</keyword>
<dbReference type="InterPro" id="IPR026323">
    <property type="entry name" value="Exosortase-related_prot_XrtF"/>
</dbReference>
<dbReference type="NCBIfam" id="TIGR04128">
    <property type="entry name" value="exoso_Fjoh_1448"/>
    <property type="match status" value="1"/>
</dbReference>
<dbReference type="Proteomes" id="UP001596978">
    <property type="component" value="Unassembled WGS sequence"/>
</dbReference>
<dbReference type="RefSeq" id="WP_386410030.1">
    <property type="nucleotide sequence ID" value="NZ_JBHTJH010000017.1"/>
</dbReference>
<dbReference type="NCBIfam" id="TIGR04178">
    <property type="entry name" value="exo_archaeo"/>
    <property type="match status" value="1"/>
</dbReference>
<evidence type="ECO:0000256" key="1">
    <source>
        <dbReference type="ARBA" id="ARBA00004651"/>
    </source>
</evidence>
<sequence>MLQLFKKYKAAIGFIVKFFVVYAILTFVYNQYLDAFDDQPDTLTVAVAKQSNALINLFGFHGAVEAHESEPTMKLIVNEKYVGRILEGCNSVSVLILFATFVLAFTGRWKRSVLFLLLGGSLIYSANLIRIAVIAIGLYKFPEKEYLLHQIIFPSMIYGMVFLLWMLWVNKFSKL</sequence>
<evidence type="ECO:0000256" key="5">
    <source>
        <dbReference type="ARBA" id="ARBA00022801"/>
    </source>
</evidence>
<feature type="transmembrane region" description="Helical" evidence="8">
    <location>
        <begin position="12"/>
        <end position="32"/>
    </location>
</feature>
<comment type="caution">
    <text evidence="9">The sequence shown here is derived from an EMBL/GenBank/DDBJ whole genome shotgun (WGS) entry which is preliminary data.</text>
</comment>
<dbReference type="Pfam" id="PF09721">
    <property type="entry name" value="Exosortase_EpsH"/>
    <property type="match status" value="1"/>
</dbReference>
<evidence type="ECO:0000256" key="4">
    <source>
        <dbReference type="ARBA" id="ARBA00022692"/>
    </source>
</evidence>
<dbReference type="InterPro" id="IPR019127">
    <property type="entry name" value="Exosortase"/>
</dbReference>
<dbReference type="InterPro" id="IPR026392">
    <property type="entry name" value="Exo/Archaeosortase_dom"/>
</dbReference>
<name>A0ABW3D3U6_9FLAO</name>
<gene>
    <name evidence="9" type="primary">xrtF</name>
    <name evidence="9" type="ORF">ACFQ1M_16060</name>
</gene>
<evidence type="ECO:0000313" key="10">
    <source>
        <dbReference type="Proteomes" id="UP001596978"/>
    </source>
</evidence>
<dbReference type="EMBL" id="JBHTJH010000017">
    <property type="protein sequence ID" value="MFD0863730.1"/>
    <property type="molecule type" value="Genomic_DNA"/>
</dbReference>
<evidence type="ECO:0000256" key="7">
    <source>
        <dbReference type="ARBA" id="ARBA00023136"/>
    </source>
</evidence>
<evidence type="ECO:0000313" key="9">
    <source>
        <dbReference type="EMBL" id="MFD0863730.1"/>
    </source>
</evidence>